<dbReference type="PANTHER" id="PTHR24276:SF91">
    <property type="entry name" value="AT26814P-RELATED"/>
    <property type="match status" value="1"/>
</dbReference>
<sequence length="396" mass="40238">MYTLTVSSCVAAILAASAIVSSTVIPEGKFPKRELADVAPRIIGGQPAPSTAFQYISYIEGSHPVYGGSACTGSLIAPNVVLTAAHCVYASETVKYTAAQLQVGFTHTTPDPTVLFKGYSVSRIITHPSFSMRTLRSDIALLILSSNIPDATATKAKILTGSYDAAATVTAAGFGLIDPYSKTAIADVLMQVDLNLGATSFCRSNSPGFDPNYVLCTDGKAGKDTCNGDSGGPLAIPTKGSPDGTALLGLTSFGPISAKNPDGLCAQAGIPGYYTRISPYVPWIAQSANLDAESFTVAGSGSGPNPDISSSSKPSSSKASTTKTSKTSTRTTPTADDKTDETPTDDGNDNGSISFSKPSHSPLFPPPGNGSPASSGSSSLALAVAVLGSVAAFVAA</sequence>
<dbReference type="InterPro" id="IPR001314">
    <property type="entry name" value="Peptidase_S1A"/>
</dbReference>
<feature type="domain" description="Peptidase S1" evidence="6">
    <location>
        <begin position="42"/>
        <end position="289"/>
    </location>
</feature>
<keyword evidence="2" id="KW-1015">Disulfide bond</keyword>
<keyword evidence="3" id="KW-0720">Serine protease</keyword>
<dbReference type="GO" id="GO:0006508">
    <property type="term" value="P:proteolysis"/>
    <property type="evidence" value="ECO:0007669"/>
    <property type="project" value="UniProtKB-KW"/>
</dbReference>
<evidence type="ECO:0000256" key="4">
    <source>
        <dbReference type="SAM" id="MobiDB-lite"/>
    </source>
</evidence>
<evidence type="ECO:0000256" key="2">
    <source>
        <dbReference type="ARBA" id="ARBA00023157"/>
    </source>
</evidence>
<dbReference type="SMART" id="SM00020">
    <property type="entry name" value="Tryp_SPc"/>
    <property type="match status" value="1"/>
</dbReference>
<dbReference type="EMBL" id="JANBUH010000052">
    <property type="protein sequence ID" value="KAJ2755692.1"/>
    <property type="molecule type" value="Genomic_DNA"/>
</dbReference>
<evidence type="ECO:0000259" key="6">
    <source>
        <dbReference type="PROSITE" id="PS50240"/>
    </source>
</evidence>
<comment type="caution">
    <text evidence="7">The sequence shown here is derived from an EMBL/GenBank/DDBJ whole genome shotgun (WGS) entry which is preliminary data.</text>
</comment>
<dbReference type="InterPro" id="IPR009003">
    <property type="entry name" value="Peptidase_S1_PA"/>
</dbReference>
<dbReference type="Proteomes" id="UP001140011">
    <property type="component" value="Unassembled WGS sequence"/>
</dbReference>
<proteinExistence type="inferred from homology"/>
<dbReference type="PRINTS" id="PR00722">
    <property type="entry name" value="CHYMOTRYPSIN"/>
</dbReference>
<dbReference type="PANTHER" id="PTHR24276">
    <property type="entry name" value="POLYSERASE-RELATED"/>
    <property type="match status" value="1"/>
</dbReference>
<feature type="compositionally biased region" description="Low complexity" evidence="4">
    <location>
        <begin position="309"/>
        <end position="334"/>
    </location>
</feature>
<dbReference type="FunFam" id="2.40.10.10:FF:000068">
    <property type="entry name" value="transmembrane protease serine 2"/>
    <property type="match status" value="1"/>
</dbReference>
<evidence type="ECO:0000256" key="5">
    <source>
        <dbReference type="SAM" id="SignalP"/>
    </source>
</evidence>
<keyword evidence="8" id="KW-1185">Reference proteome</keyword>
<feature type="compositionally biased region" description="Polar residues" evidence="4">
    <location>
        <begin position="349"/>
        <end position="359"/>
    </location>
</feature>
<evidence type="ECO:0000313" key="8">
    <source>
        <dbReference type="Proteomes" id="UP001140011"/>
    </source>
</evidence>
<dbReference type="PROSITE" id="PS00135">
    <property type="entry name" value="TRYPSIN_SER"/>
    <property type="match status" value="1"/>
</dbReference>
<evidence type="ECO:0000256" key="1">
    <source>
        <dbReference type="ARBA" id="ARBA00007664"/>
    </source>
</evidence>
<dbReference type="OrthoDB" id="6380398at2759"/>
<name>A0A9W8GY50_9FUNG</name>
<protein>
    <recommendedName>
        <fullName evidence="6">Peptidase S1 domain-containing protein</fullName>
    </recommendedName>
</protein>
<evidence type="ECO:0000313" key="7">
    <source>
        <dbReference type="EMBL" id="KAJ2755692.1"/>
    </source>
</evidence>
<keyword evidence="3" id="KW-0378">Hydrolase</keyword>
<dbReference type="PROSITE" id="PS00134">
    <property type="entry name" value="TRYPSIN_HIS"/>
    <property type="match status" value="1"/>
</dbReference>
<dbReference type="AlphaFoldDB" id="A0A9W8GY50"/>
<dbReference type="PROSITE" id="PS50240">
    <property type="entry name" value="TRYPSIN_DOM"/>
    <property type="match status" value="1"/>
</dbReference>
<dbReference type="InterPro" id="IPR033116">
    <property type="entry name" value="TRYPSIN_SER"/>
</dbReference>
<organism evidence="7 8">
    <name type="scientific">Coemansia pectinata</name>
    <dbReference type="NCBI Taxonomy" id="1052879"/>
    <lineage>
        <taxon>Eukaryota</taxon>
        <taxon>Fungi</taxon>
        <taxon>Fungi incertae sedis</taxon>
        <taxon>Zoopagomycota</taxon>
        <taxon>Kickxellomycotina</taxon>
        <taxon>Kickxellomycetes</taxon>
        <taxon>Kickxellales</taxon>
        <taxon>Kickxellaceae</taxon>
        <taxon>Coemansia</taxon>
    </lineage>
</organism>
<evidence type="ECO:0000256" key="3">
    <source>
        <dbReference type="RuleBase" id="RU363034"/>
    </source>
</evidence>
<comment type="similarity">
    <text evidence="1">Belongs to the peptidase S1 family.</text>
</comment>
<dbReference type="InterPro" id="IPR001254">
    <property type="entry name" value="Trypsin_dom"/>
</dbReference>
<dbReference type="CDD" id="cd00190">
    <property type="entry name" value="Tryp_SPc"/>
    <property type="match status" value="1"/>
</dbReference>
<reference evidence="7" key="1">
    <citation type="submission" date="2022-07" db="EMBL/GenBank/DDBJ databases">
        <title>Phylogenomic reconstructions and comparative analyses of Kickxellomycotina fungi.</title>
        <authorList>
            <person name="Reynolds N.K."/>
            <person name="Stajich J.E."/>
            <person name="Barry K."/>
            <person name="Grigoriev I.V."/>
            <person name="Crous P."/>
            <person name="Smith M.E."/>
        </authorList>
    </citation>
    <scope>NUCLEOTIDE SEQUENCE</scope>
    <source>
        <strain evidence="7">BCRC 34297</strain>
    </source>
</reference>
<keyword evidence="5" id="KW-0732">Signal</keyword>
<dbReference type="Gene3D" id="2.40.10.10">
    <property type="entry name" value="Trypsin-like serine proteases"/>
    <property type="match status" value="1"/>
</dbReference>
<dbReference type="InterPro" id="IPR018114">
    <property type="entry name" value="TRYPSIN_HIS"/>
</dbReference>
<dbReference type="InterPro" id="IPR050430">
    <property type="entry name" value="Peptidase_S1"/>
</dbReference>
<feature type="signal peptide" evidence="5">
    <location>
        <begin position="1"/>
        <end position="22"/>
    </location>
</feature>
<gene>
    <name evidence="7" type="ORF">GGI19_001445</name>
</gene>
<dbReference type="InterPro" id="IPR043504">
    <property type="entry name" value="Peptidase_S1_PA_chymotrypsin"/>
</dbReference>
<dbReference type="SUPFAM" id="SSF50494">
    <property type="entry name" value="Trypsin-like serine proteases"/>
    <property type="match status" value="1"/>
</dbReference>
<accession>A0A9W8GY50</accession>
<feature type="chain" id="PRO_5040878400" description="Peptidase S1 domain-containing protein" evidence="5">
    <location>
        <begin position="23"/>
        <end position="396"/>
    </location>
</feature>
<keyword evidence="3" id="KW-0645">Protease</keyword>
<dbReference type="Pfam" id="PF00089">
    <property type="entry name" value="Trypsin"/>
    <property type="match status" value="1"/>
</dbReference>
<feature type="region of interest" description="Disordered" evidence="4">
    <location>
        <begin position="297"/>
        <end position="378"/>
    </location>
</feature>
<dbReference type="GO" id="GO:0004252">
    <property type="term" value="F:serine-type endopeptidase activity"/>
    <property type="evidence" value="ECO:0007669"/>
    <property type="project" value="InterPro"/>
</dbReference>